<dbReference type="Pfam" id="PF12729">
    <property type="entry name" value="4HB_MCP_1"/>
    <property type="match status" value="1"/>
</dbReference>
<organism evidence="10 11">
    <name type="scientific">Rhodocyclus tenuis</name>
    <name type="common">Rhodospirillum tenue</name>
    <dbReference type="NCBI Taxonomy" id="1066"/>
    <lineage>
        <taxon>Bacteria</taxon>
        <taxon>Pseudomonadati</taxon>
        <taxon>Pseudomonadota</taxon>
        <taxon>Betaproteobacteria</taxon>
        <taxon>Rhodocyclales</taxon>
        <taxon>Rhodocyclaceae</taxon>
        <taxon>Rhodocyclus</taxon>
    </lineage>
</organism>
<dbReference type="SMART" id="SM00283">
    <property type="entry name" value="MA"/>
    <property type="match status" value="1"/>
</dbReference>
<feature type="coiled-coil region" evidence="5">
    <location>
        <begin position="636"/>
        <end position="674"/>
    </location>
</feature>
<evidence type="ECO:0000259" key="8">
    <source>
        <dbReference type="PROSITE" id="PS50111"/>
    </source>
</evidence>
<evidence type="ECO:0000313" key="11">
    <source>
        <dbReference type="Proteomes" id="UP000480275"/>
    </source>
</evidence>
<dbReference type="CDD" id="cd11386">
    <property type="entry name" value="MCP_signal"/>
    <property type="match status" value="1"/>
</dbReference>
<dbReference type="PANTHER" id="PTHR43531">
    <property type="entry name" value="PROTEIN ICFG"/>
    <property type="match status" value="1"/>
</dbReference>
<dbReference type="EMBL" id="WIXJ01000004">
    <property type="protein sequence ID" value="MQY51761.1"/>
    <property type="molecule type" value="Genomic_DNA"/>
</dbReference>
<protein>
    <submittedName>
        <fullName evidence="10">Methyl-accepting chemotaxis protein</fullName>
    </submittedName>
</protein>
<dbReference type="PROSITE" id="PS50885">
    <property type="entry name" value="HAMP"/>
    <property type="match status" value="2"/>
</dbReference>
<evidence type="ECO:0000256" key="4">
    <source>
        <dbReference type="PROSITE-ProRule" id="PRU00284"/>
    </source>
</evidence>
<dbReference type="InterPro" id="IPR004090">
    <property type="entry name" value="Chemotax_Me-accpt_rcpt"/>
</dbReference>
<comment type="subcellular location">
    <subcellularLocation>
        <location evidence="1">Membrane</location>
    </subcellularLocation>
</comment>
<dbReference type="GO" id="GO:0007165">
    <property type="term" value="P:signal transduction"/>
    <property type="evidence" value="ECO:0007669"/>
    <property type="project" value="UniProtKB-KW"/>
</dbReference>
<comment type="similarity">
    <text evidence="3">Belongs to the methyl-accepting chemotaxis (MCP) protein family.</text>
</comment>
<keyword evidence="7" id="KW-1133">Transmembrane helix</keyword>
<dbReference type="InterPro" id="IPR051310">
    <property type="entry name" value="MCP_chemotaxis"/>
</dbReference>
<name>A0A6L5JXK8_RHOTE</name>
<keyword evidence="4" id="KW-0807">Transducer</keyword>
<dbReference type="AlphaFoldDB" id="A0A6L5JXK8"/>
<evidence type="ECO:0000256" key="6">
    <source>
        <dbReference type="SAM" id="MobiDB-lite"/>
    </source>
</evidence>
<feature type="transmembrane region" description="Helical" evidence="7">
    <location>
        <begin position="187"/>
        <end position="207"/>
    </location>
</feature>
<dbReference type="Pfam" id="PF18947">
    <property type="entry name" value="HAMP_2"/>
    <property type="match status" value="2"/>
</dbReference>
<keyword evidence="7" id="KW-0812">Transmembrane</keyword>
<dbReference type="GO" id="GO:0006935">
    <property type="term" value="P:chemotaxis"/>
    <property type="evidence" value="ECO:0007669"/>
    <property type="project" value="UniProtKB-KW"/>
</dbReference>
<dbReference type="FunFam" id="1.10.287.950:FF:000001">
    <property type="entry name" value="Methyl-accepting chemotaxis sensory transducer"/>
    <property type="match status" value="1"/>
</dbReference>
<gene>
    <name evidence="10" type="ORF">GHK24_08240</name>
</gene>
<proteinExistence type="inferred from homology"/>
<dbReference type="SMART" id="SM00304">
    <property type="entry name" value="HAMP"/>
    <property type="match status" value="3"/>
</dbReference>
<feature type="domain" description="Methyl-accepting transducer" evidence="8">
    <location>
        <begin position="450"/>
        <end position="665"/>
    </location>
</feature>
<evidence type="ECO:0000256" key="5">
    <source>
        <dbReference type="SAM" id="Coils"/>
    </source>
</evidence>
<evidence type="ECO:0000256" key="2">
    <source>
        <dbReference type="ARBA" id="ARBA00022500"/>
    </source>
</evidence>
<keyword evidence="7" id="KW-0472">Membrane</keyword>
<reference evidence="10 11" key="1">
    <citation type="submission" date="2019-10" db="EMBL/GenBank/DDBJ databases">
        <title>Whole-genome sequence of the purple nonsulfur photosynthetic bacterium Rhodocyclus tenuis.</title>
        <authorList>
            <person name="Kyndt J.A."/>
            <person name="Meyer T.E."/>
        </authorList>
    </citation>
    <scope>NUCLEOTIDE SEQUENCE [LARGE SCALE GENOMIC DNA]</scope>
    <source>
        <strain evidence="10 11">DSM 110</strain>
    </source>
</reference>
<dbReference type="InterPro" id="IPR004089">
    <property type="entry name" value="MCPsignal_dom"/>
</dbReference>
<dbReference type="Proteomes" id="UP000480275">
    <property type="component" value="Unassembled WGS sequence"/>
</dbReference>
<dbReference type="SUPFAM" id="SSF58104">
    <property type="entry name" value="Methyl-accepting chemotaxis protein (MCP) signaling domain"/>
    <property type="match status" value="1"/>
</dbReference>
<dbReference type="GO" id="GO:0016020">
    <property type="term" value="C:membrane"/>
    <property type="evidence" value="ECO:0007669"/>
    <property type="project" value="UniProtKB-SubCell"/>
</dbReference>
<feature type="region of interest" description="Disordered" evidence="6">
    <location>
        <begin position="685"/>
        <end position="728"/>
    </location>
</feature>
<evidence type="ECO:0000256" key="7">
    <source>
        <dbReference type="SAM" id="Phobius"/>
    </source>
</evidence>
<dbReference type="PANTHER" id="PTHR43531:SF11">
    <property type="entry name" value="METHYL-ACCEPTING CHEMOTAXIS PROTEIN 3"/>
    <property type="match status" value="1"/>
</dbReference>
<dbReference type="Gene3D" id="1.10.287.950">
    <property type="entry name" value="Methyl-accepting chemotaxis protein"/>
    <property type="match status" value="1"/>
</dbReference>
<dbReference type="CDD" id="cd06225">
    <property type="entry name" value="HAMP"/>
    <property type="match status" value="1"/>
</dbReference>
<feature type="domain" description="HAMP" evidence="9">
    <location>
        <begin position="393"/>
        <end position="445"/>
    </location>
</feature>
<feature type="region of interest" description="Disordered" evidence="6">
    <location>
        <begin position="465"/>
        <end position="489"/>
    </location>
</feature>
<evidence type="ECO:0000256" key="1">
    <source>
        <dbReference type="ARBA" id="ARBA00004370"/>
    </source>
</evidence>
<feature type="domain" description="HAMP" evidence="9">
    <location>
        <begin position="302"/>
        <end position="354"/>
    </location>
</feature>
<dbReference type="OrthoDB" id="8899037at2"/>
<dbReference type="GO" id="GO:0004888">
    <property type="term" value="F:transmembrane signaling receptor activity"/>
    <property type="evidence" value="ECO:0007669"/>
    <property type="project" value="InterPro"/>
</dbReference>
<comment type="caution">
    <text evidence="10">The sequence shown here is derived from an EMBL/GenBank/DDBJ whole genome shotgun (WGS) entry which is preliminary data.</text>
</comment>
<sequence>MSLAKRLYLLIAVAVLGVALVAGIGYTQMAKVFQVANFTNVNVLPSMVVLNRALSDFGSLRVRLYRMVLNTDPNRVATFEQDLKKNLAIVNESLKKYEADGLIADDKDRQLLNNDIALLNEYAAGFEPVLQYARVLRGDKALEEALKVGAVAEKLNNAIDEHLKYNENIGKSSATEALQVQASANTLLIALSIITLLAVAALGLFILRAVLRQLGGEPSVAAEVATQIGKGDLSGEIPLAAGDTTSLLAAMKTMQTNLRNMAAEVGRLEKNAVDGHLSTRADATLYTGDYGKIVQGFNNTLDALIGPLNVTASNLEQISRGAIPPRITDTYNGEFNTIKNNLNQAIDAVNRMITDTAMLAKAAVEGQLSKRADVSQHQGDFQRIVQGINDTLDAVVKPINEVQHVMAAMEKGDLTQTVDKDYQGDFKTLKDAINNTIARLSETISQIITGADALSNASGQVSATAQSLSQSSSEQAASVEETTSSLEEMTASVAQNTENAKITDNMAAKASKEAGEGGVAVGQTVDAMKSIADKIGIIDDIAYQTNLLALNAAIEAARAGEHGKGFAVVAAEVRKLAERSQVAAQEIGQLAGSSVKLAERAGSLLTEMVPAIQKTSDLVQEIASASQEQSSGVAQINNAMGQLNKATQQNASASEELAATAEELGGQAQQLQELTGFFTVGQTLGRSRPSATSHATAHAPVAHATPARPAAISRTASTAFDESDFEKF</sequence>
<dbReference type="PRINTS" id="PR00260">
    <property type="entry name" value="CHEMTRNSDUCR"/>
</dbReference>
<feature type="compositionally biased region" description="Low complexity" evidence="6">
    <location>
        <begin position="465"/>
        <end position="485"/>
    </location>
</feature>
<dbReference type="InterPro" id="IPR003660">
    <property type="entry name" value="HAMP_dom"/>
</dbReference>
<dbReference type="Gene3D" id="1.20.120.1530">
    <property type="match status" value="1"/>
</dbReference>
<accession>A0A6L5JXK8</accession>
<keyword evidence="2" id="KW-0145">Chemotaxis</keyword>
<keyword evidence="5" id="KW-0175">Coiled coil</keyword>
<feature type="compositionally biased region" description="Low complexity" evidence="6">
    <location>
        <begin position="686"/>
        <end position="711"/>
    </location>
</feature>
<evidence type="ECO:0000259" key="9">
    <source>
        <dbReference type="PROSITE" id="PS50885"/>
    </source>
</evidence>
<evidence type="ECO:0000256" key="3">
    <source>
        <dbReference type="ARBA" id="ARBA00029447"/>
    </source>
</evidence>
<evidence type="ECO:0000313" key="10">
    <source>
        <dbReference type="EMBL" id="MQY51761.1"/>
    </source>
</evidence>
<dbReference type="Pfam" id="PF00015">
    <property type="entry name" value="MCPsignal"/>
    <property type="match status" value="1"/>
</dbReference>
<dbReference type="InterPro" id="IPR024478">
    <property type="entry name" value="HlyB_4HB_MCP"/>
</dbReference>
<dbReference type="PROSITE" id="PS50111">
    <property type="entry name" value="CHEMOTAXIS_TRANSDUC_2"/>
    <property type="match status" value="1"/>
</dbReference>